<dbReference type="SUPFAM" id="SSF54897">
    <property type="entry name" value="Protease propeptides/inhibitors"/>
    <property type="match status" value="1"/>
</dbReference>
<evidence type="ECO:0000256" key="13">
    <source>
        <dbReference type="SAM" id="SignalP"/>
    </source>
</evidence>
<dbReference type="Proteomes" id="UP000184267">
    <property type="component" value="Unassembled WGS sequence"/>
</dbReference>
<keyword evidence="7 11" id="KW-0378">Hydrolase</keyword>
<dbReference type="InterPro" id="IPR030400">
    <property type="entry name" value="Sedolisin_dom"/>
</dbReference>
<keyword evidence="5 11" id="KW-0645">Protease</keyword>
<comment type="function">
    <text evidence="2">Secreted tripeptidyl-peptidase which degrades proteins at acidic pHs and is involved in virulence.</text>
</comment>
<keyword evidence="13" id="KW-0732">Signal</keyword>
<keyword evidence="10" id="KW-0865">Zymogen</keyword>
<dbReference type="Pfam" id="PF00082">
    <property type="entry name" value="Peptidase_S8"/>
    <property type="match status" value="1"/>
</dbReference>
<evidence type="ECO:0000256" key="2">
    <source>
        <dbReference type="ARBA" id="ARBA00002451"/>
    </source>
</evidence>
<dbReference type="InterPro" id="IPR036852">
    <property type="entry name" value="Peptidase_S8/S53_dom_sf"/>
</dbReference>
<dbReference type="InterPro" id="IPR000209">
    <property type="entry name" value="Peptidase_S8/S53_dom"/>
</dbReference>
<dbReference type="CDD" id="cd04056">
    <property type="entry name" value="Peptidases_S53"/>
    <property type="match status" value="1"/>
</dbReference>
<dbReference type="GO" id="GO:0006508">
    <property type="term" value="P:proteolysis"/>
    <property type="evidence" value="ECO:0007669"/>
    <property type="project" value="UniProtKB-KW"/>
</dbReference>
<feature type="chain" id="PRO_5012363630" description="tripeptidyl-peptidase II" evidence="13">
    <location>
        <begin position="20"/>
        <end position="628"/>
    </location>
</feature>
<accession>A0A1M2VV24</accession>
<keyword evidence="8 11" id="KW-0720">Serine protease</keyword>
<evidence type="ECO:0000259" key="14">
    <source>
        <dbReference type="PROSITE" id="PS51695"/>
    </source>
</evidence>
<gene>
    <name evidence="15" type="ORF">TRAPUB_12007</name>
</gene>
<comment type="cofactor">
    <cofactor evidence="11">
        <name>Ca(2+)</name>
        <dbReference type="ChEBI" id="CHEBI:29108"/>
    </cofactor>
    <text evidence="11">Binds 1 Ca(2+) ion per subunit.</text>
</comment>
<comment type="catalytic activity">
    <reaction evidence="1">
        <text>Release of an N-terminal tripeptide from a polypeptide.</text>
        <dbReference type="EC" id="3.4.14.10"/>
    </reaction>
</comment>
<feature type="binding site" evidence="11">
    <location>
        <position position="586"/>
    </location>
    <ligand>
        <name>Ca(2+)</name>
        <dbReference type="ChEBI" id="CHEBI:29108"/>
    </ligand>
</feature>
<keyword evidence="9 11" id="KW-0106">Calcium</keyword>
<feature type="active site" description="Charge relay system" evidence="11">
    <location>
        <position position="311"/>
    </location>
</feature>
<dbReference type="GO" id="GO:0046872">
    <property type="term" value="F:metal ion binding"/>
    <property type="evidence" value="ECO:0007669"/>
    <property type="project" value="UniProtKB-UniRule"/>
</dbReference>
<dbReference type="PROSITE" id="PS51695">
    <property type="entry name" value="SEDOLISIN"/>
    <property type="match status" value="1"/>
</dbReference>
<feature type="domain" description="Peptidase S53" evidence="14">
    <location>
        <begin position="228"/>
        <end position="627"/>
    </location>
</feature>
<feature type="binding site" evidence="11">
    <location>
        <position position="607"/>
    </location>
    <ligand>
        <name>Ca(2+)</name>
        <dbReference type="ChEBI" id="CHEBI:29108"/>
    </ligand>
</feature>
<dbReference type="PANTHER" id="PTHR14218:SF19">
    <property type="entry name" value="SERINE PROTEASE AORO, PUTATIVE (AFU_ORTHOLOGUE AFUA_6G10250)-RELATED"/>
    <property type="match status" value="1"/>
</dbReference>
<comment type="subcellular location">
    <subcellularLocation>
        <location evidence="3">Secreted</location>
        <location evidence="3">Extracellular space</location>
    </subcellularLocation>
</comment>
<dbReference type="PANTHER" id="PTHR14218">
    <property type="entry name" value="PROTEASE S8 TRIPEPTIDYL PEPTIDASE I CLN2"/>
    <property type="match status" value="1"/>
</dbReference>
<dbReference type="EMBL" id="MNAD01000635">
    <property type="protein sequence ID" value="OJT11455.1"/>
    <property type="molecule type" value="Genomic_DNA"/>
</dbReference>
<evidence type="ECO:0000256" key="10">
    <source>
        <dbReference type="ARBA" id="ARBA00023145"/>
    </source>
</evidence>
<keyword evidence="16" id="KW-1185">Reference proteome</keyword>
<feature type="active site" description="Charge relay system" evidence="11">
    <location>
        <position position="543"/>
    </location>
</feature>
<dbReference type="EC" id="3.4.14.10" evidence="4"/>
<evidence type="ECO:0000256" key="4">
    <source>
        <dbReference type="ARBA" id="ARBA00012462"/>
    </source>
</evidence>
<dbReference type="OMA" id="EWADYLY"/>
<evidence type="ECO:0000256" key="1">
    <source>
        <dbReference type="ARBA" id="ARBA00001910"/>
    </source>
</evidence>
<feature type="active site" description="Charge relay system" evidence="11">
    <location>
        <position position="307"/>
    </location>
</feature>
<evidence type="ECO:0000256" key="11">
    <source>
        <dbReference type="PROSITE-ProRule" id="PRU01032"/>
    </source>
</evidence>
<feature type="binding site" evidence="11">
    <location>
        <position position="605"/>
    </location>
    <ligand>
        <name>Ca(2+)</name>
        <dbReference type="ChEBI" id="CHEBI:29108"/>
    </ligand>
</feature>
<dbReference type="GO" id="GO:0008240">
    <property type="term" value="F:tripeptidyl-peptidase activity"/>
    <property type="evidence" value="ECO:0007669"/>
    <property type="project" value="UniProtKB-EC"/>
</dbReference>
<dbReference type="Pfam" id="PF09286">
    <property type="entry name" value="Pro-kuma_activ"/>
    <property type="match status" value="1"/>
</dbReference>
<dbReference type="SUPFAM" id="SSF52743">
    <property type="entry name" value="Subtilisin-like"/>
    <property type="match status" value="1"/>
</dbReference>
<evidence type="ECO:0000313" key="16">
    <source>
        <dbReference type="Proteomes" id="UP000184267"/>
    </source>
</evidence>
<dbReference type="SMART" id="SM00944">
    <property type="entry name" value="Pro-kuma_activ"/>
    <property type="match status" value="1"/>
</dbReference>
<comment type="caution">
    <text evidence="15">The sequence shown here is derived from an EMBL/GenBank/DDBJ whole genome shotgun (WGS) entry which is preliminary data.</text>
</comment>
<evidence type="ECO:0000256" key="12">
    <source>
        <dbReference type="SAM" id="MobiDB-lite"/>
    </source>
</evidence>
<evidence type="ECO:0000256" key="3">
    <source>
        <dbReference type="ARBA" id="ARBA00004239"/>
    </source>
</evidence>
<dbReference type="PROSITE" id="PS00138">
    <property type="entry name" value="SUBTILASE_SER"/>
    <property type="match status" value="1"/>
</dbReference>
<reference evidence="15 16" key="1">
    <citation type="submission" date="2016-10" db="EMBL/GenBank/DDBJ databases">
        <title>Genome sequence of the basidiomycete white-rot fungus Trametes pubescens.</title>
        <authorList>
            <person name="Makela M.R."/>
            <person name="Granchi Z."/>
            <person name="Peng M."/>
            <person name="De Vries R.P."/>
            <person name="Grigoriev I."/>
            <person name="Riley R."/>
            <person name="Hilden K."/>
        </authorList>
    </citation>
    <scope>NUCLEOTIDE SEQUENCE [LARGE SCALE GENOMIC DNA]</scope>
    <source>
        <strain evidence="15 16">FBCC735</strain>
    </source>
</reference>
<evidence type="ECO:0000256" key="7">
    <source>
        <dbReference type="ARBA" id="ARBA00022801"/>
    </source>
</evidence>
<keyword evidence="6 11" id="KW-0479">Metal-binding</keyword>
<name>A0A1M2VV24_TRAPU</name>
<sequence>MVMLRTLAALLVSVATVAAASPSRARRVLHERLDALPPRWSLHRRADPDAVLPLSIALRQGNIHNLDEHLLNLADPESPNYGQWWTPAQVVQAFQPSTETTEAVRAWLSADGIDPARVRMSKDHSYMLVNVSVAEAEQLLATTYYVYQHEDGSEDIGCHHGYHLPEHVRDHVDLVTPTVHFEMIKLGAHGGKRAKRSLSPAGKMRRPHGAPTQKMDESYLNAVDCDKAATIDCFRALYNFYPNLTQTQKNSVGVVELADQTLNADDLKQFLQKFNPAAADTLPIFNPIDLDSNTPDFTETDPDLISEPDLDFELVMGLISPQQPVQLFQVGGSGSINFLLDAFDGGFCSFEGGDDPDIDGPLDVTEDCGGTKPANVISVSFTGGEDFPPFYMQRQCTEIGKLSMMGITFLFASGDNGVASNGDNLCLAANGTAVPGPGRFLPNFPSTCPYVTAVGATQVDSGKSVHDPESATSLFGSGGGFSNVFPRPKFQQRQVETYLKRLGNSVDSSLFNSSGRGIPDVSANGLPTVAVIDANYTLTGGTSASTPIFAAILTAVNDARLAHNKTPVGWINPAIYSHWFADAFHDITNGTNPGCGTDGFPALRGWDPVTGLGTPDFPTLVKRFLWLP</sequence>
<dbReference type="CDD" id="cd11377">
    <property type="entry name" value="Pro-peptidase_S53"/>
    <property type="match status" value="1"/>
</dbReference>
<dbReference type="STRING" id="154538.A0A1M2VV24"/>
<evidence type="ECO:0000256" key="9">
    <source>
        <dbReference type="ARBA" id="ARBA00022837"/>
    </source>
</evidence>
<dbReference type="GO" id="GO:0005576">
    <property type="term" value="C:extracellular region"/>
    <property type="evidence" value="ECO:0007669"/>
    <property type="project" value="UniProtKB-SubCell"/>
</dbReference>
<dbReference type="InterPro" id="IPR050819">
    <property type="entry name" value="Tripeptidyl-peptidase_I"/>
</dbReference>
<evidence type="ECO:0000256" key="5">
    <source>
        <dbReference type="ARBA" id="ARBA00022670"/>
    </source>
</evidence>
<dbReference type="GO" id="GO:0004252">
    <property type="term" value="F:serine-type endopeptidase activity"/>
    <property type="evidence" value="ECO:0007669"/>
    <property type="project" value="UniProtKB-UniRule"/>
</dbReference>
<dbReference type="Gene3D" id="3.40.50.200">
    <property type="entry name" value="Peptidase S8/S53 domain"/>
    <property type="match status" value="1"/>
</dbReference>
<feature type="region of interest" description="Disordered" evidence="12">
    <location>
        <begin position="193"/>
        <end position="213"/>
    </location>
</feature>
<evidence type="ECO:0000313" key="15">
    <source>
        <dbReference type="EMBL" id="OJT11455.1"/>
    </source>
</evidence>
<dbReference type="AlphaFoldDB" id="A0A1M2VV24"/>
<dbReference type="OrthoDB" id="409122at2759"/>
<organism evidence="15 16">
    <name type="scientific">Trametes pubescens</name>
    <name type="common">White-rot fungus</name>
    <dbReference type="NCBI Taxonomy" id="154538"/>
    <lineage>
        <taxon>Eukaryota</taxon>
        <taxon>Fungi</taxon>
        <taxon>Dikarya</taxon>
        <taxon>Basidiomycota</taxon>
        <taxon>Agaricomycotina</taxon>
        <taxon>Agaricomycetes</taxon>
        <taxon>Polyporales</taxon>
        <taxon>Polyporaceae</taxon>
        <taxon>Trametes</taxon>
    </lineage>
</organism>
<feature type="binding site" evidence="11">
    <location>
        <position position="587"/>
    </location>
    <ligand>
        <name>Ca(2+)</name>
        <dbReference type="ChEBI" id="CHEBI:29108"/>
    </ligand>
</feature>
<proteinExistence type="predicted"/>
<protein>
    <recommendedName>
        <fullName evidence="4">tripeptidyl-peptidase II</fullName>
        <ecNumber evidence="4">3.4.14.10</ecNumber>
    </recommendedName>
</protein>
<evidence type="ECO:0000256" key="6">
    <source>
        <dbReference type="ARBA" id="ARBA00022723"/>
    </source>
</evidence>
<feature type="signal peptide" evidence="13">
    <location>
        <begin position="1"/>
        <end position="19"/>
    </location>
</feature>
<dbReference type="InterPro" id="IPR023828">
    <property type="entry name" value="Peptidase_S8_Ser-AS"/>
</dbReference>
<evidence type="ECO:0000256" key="8">
    <source>
        <dbReference type="ARBA" id="ARBA00022825"/>
    </source>
</evidence>
<dbReference type="InterPro" id="IPR015366">
    <property type="entry name" value="S53_propep"/>
</dbReference>